<dbReference type="GO" id="GO:0016592">
    <property type="term" value="C:mediator complex"/>
    <property type="evidence" value="ECO:0007669"/>
    <property type="project" value="InterPro"/>
</dbReference>
<proteinExistence type="predicted"/>
<evidence type="ECO:0000313" key="1">
    <source>
        <dbReference type="EMBL" id="GFC95602.1"/>
    </source>
</evidence>
<sequence length="98" mass="11169">ILHEFCVPLIMDIVIRQIQALRIGRWKDAIWFELISDGYQGQGSFAGSVQMSQYGEADFVGLRTPGDKLLYWLESENNSRTSDAVSCPFIKIEPWSDL</sequence>
<dbReference type="PANTHER" id="PTHR12809:SF2">
    <property type="entry name" value="MEDIATOR OF RNA POLYMERASE II TRANSCRIPTION SUBUNIT 14"/>
    <property type="match status" value="1"/>
</dbReference>
<reference evidence="1" key="1">
    <citation type="journal article" date="2019" name="Sci. Rep.">
        <title>Draft genome of Tanacetum cinerariifolium, the natural source of mosquito coil.</title>
        <authorList>
            <person name="Yamashiro T."/>
            <person name="Shiraishi A."/>
            <person name="Satake H."/>
            <person name="Nakayama K."/>
        </authorList>
    </citation>
    <scope>NUCLEOTIDE SEQUENCE</scope>
</reference>
<organism evidence="1">
    <name type="scientific">Tanacetum cinerariifolium</name>
    <name type="common">Dalmatian daisy</name>
    <name type="synonym">Chrysanthemum cinerariifolium</name>
    <dbReference type="NCBI Taxonomy" id="118510"/>
    <lineage>
        <taxon>Eukaryota</taxon>
        <taxon>Viridiplantae</taxon>
        <taxon>Streptophyta</taxon>
        <taxon>Embryophyta</taxon>
        <taxon>Tracheophyta</taxon>
        <taxon>Spermatophyta</taxon>
        <taxon>Magnoliopsida</taxon>
        <taxon>eudicotyledons</taxon>
        <taxon>Gunneridae</taxon>
        <taxon>Pentapetalae</taxon>
        <taxon>asterids</taxon>
        <taxon>campanulids</taxon>
        <taxon>Asterales</taxon>
        <taxon>Asteraceae</taxon>
        <taxon>Asteroideae</taxon>
        <taxon>Anthemideae</taxon>
        <taxon>Anthemidinae</taxon>
        <taxon>Tanacetum</taxon>
    </lineage>
</organism>
<dbReference type="PANTHER" id="PTHR12809">
    <property type="entry name" value="MEDIATOR COMPLEX SUBUNIT"/>
    <property type="match status" value="1"/>
</dbReference>
<gene>
    <name evidence="1" type="ORF">Tci_867572</name>
</gene>
<protein>
    <submittedName>
        <fullName evidence="1">Mediator of RNA polymerase II transcription subunit 14</fullName>
    </submittedName>
</protein>
<accession>A0A699SDR5</accession>
<name>A0A699SDR5_TANCI</name>
<comment type="caution">
    <text evidence="1">The sequence shown here is derived from an EMBL/GenBank/DDBJ whole genome shotgun (WGS) entry which is preliminary data.</text>
</comment>
<dbReference type="EMBL" id="BKCJ011155367">
    <property type="protein sequence ID" value="GFC95602.1"/>
    <property type="molecule type" value="Genomic_DNA"/>
</dbReference>
<dbReference type="GO" id="GO:0070847">
    <property type="term" value="C:core mediator complex"/>
    <property type="evidence" value="ECO:0007669"/>
    <property type="project" value="TreeGrafter"/>
</dbReference>
<dbReference type="GO" id="GO:0006357">
    <property type="term" value="P:regulation of transcription by RNA polymerase II"/>
    <property type="evidence" value="ECO:0007669"/>
    <property type="project" value="InterPro"/>
</dbReference>
<dbReference type="InterPro" id="IPR013947">
    <property type="entry name" value="Mediator_Med14"/>
</dbReference>
<feature type="non-terminal residue" evidence="1">
    <location>
        <position position="1"/>
    </location>
</feature>
<dbReference type="GO" id="GO:0003712">
    <property type="term" value="F:transcription coregulator activity"/>
    <property type="evidence" value="ECO:0007669"/>
    <property type="project" value="InterPro"/>
</dbReference>
<dbReference type="AlphaFoldDB" id="A0A699SDR5"/>